<gene>
    <name evidence="1" type="ORF">CEXT_795811</name>
</gene>
<keyword evidence="2" id="KW-1185">Reference proteome</keyword>
<proteinExistence type="predicted"/>
<accession>A0AAV4UDS1</accession>
<dbReference type="Proteomes" id="UP001054945">
    <property type="component" value="Unassembled WGS sequence"/>
</dbReference>
<evidence type="ECO:0000313" key="1">
    <source>
        <dbReference type="EMBL" id="GIY55922.1"/>
    </source>
</evidence>
<organism evidence="1 2">
    <name type="scientific">Caerostris extrusa</name>
    <name type="common">Bark spider</name>
    <name type="synonym">Caerostris bankana</name>
    <dbReference type="NCBI Taxonomy" id="172846"/>
    <lineage>
        <taxon>Eukaryota</taxon>
        <taxon>Metazoa</taxon>
        <taxon>Ecdysozoa</taxon>
        <taxon>Arthropoda</taxon>
        <taxon>Chelicerata</taxon>
        <taxon>Arachnida</taxon>
        <taxon>Araneae</taxon>
        <taxon>Araneomorphae</taxon>
        <taxon>Entelegynae</taxon>
        <taxon>Araneoidea</taxon>
        <taxon>Araneidae</taxon>
        <taxon>Caerostris</taxon>
    </lineage>
</organism>
<evidence type="ECO:0000313" key="2">
    <source>
        <dbReference type="Proteomes" id="UP001054945"/>
    </source>
</evidence>
<protein>
    <submittedName>
        <fullName evidence="1">Uncharacterized protein</fullName>
    </submittedName>
</protein>
<dbReference type="EMBL" id="BPLR01012698">
    <property type="protein sequence ID" value="GIY55922.1"/>
    <property type="molecule type" value="Genomic_DNA"/>
</dbReference>
<reference evidence="1 2" key="1">
    <citation type="submission" date="2021-06" db="EMBL/GenBank/DDBJ databases">
        <title>Caerostris extrusa draft genome.</title>
        <authorList>
            <person name="Kono N."/>
            <person name="Arakawa K."/>
        </authorList>
    </citation>
    <scope>NUCLEOTIDE SEQUENCE [LARGE SCALE GENOMIC DNA]</scope>
</reference>
<sequence length="197" mass="22834">MHWEQTDVVPPSNLRKHSGHCALTRTTSSVPLYIKSEGKFNHMDPTEHRKVRQDTATVKEIPTHVESVYDFTQNRSSRIVNNIWQDTATVTDIATYDELGQDTPTGIEQFPPTLYQSKTSPETDPYRRRYRCATLSSDVHLICPILLEDSFKPPEYIIYHRFHRHGHLWPLPVNFISADSPGMWSFHPSFAVKCWPK</sequence>
<dbReference type="AlphaFoldDB" id="A0AAV4UDS1"/>
<name>A0AAV4UDS1_CAEEX</name>
<comment type="caution">
    <text evidence="1">The sequence shown here is derived from an EMBL/GenBank/DDBJ whole genome shotgun (WGS) entry which is preliminary data.</text>
</comment>